<reference evidence="2 3" key="1">
    <citation type="submission" date="2020-08" db="EMBL/GenBank/DDBJ databases">
        <title>Genomic Encyclopedia of Type Strains, Phase IV (KMG-IV): sequencing the most valuable type-strain genomes for metagenomic binning, comparative biology and taxonomic classification.</title>
        <authorList>
            <person name="Goeker M."/>
        </authorList>
    </citation>
    <scope>NUCLEOTIDE SEQUENCE [LARGE SCALE GENOMIC DNA]</scope>
    <source>
        <strain evidence="2 3">DSM 40141</strain>
    </source>
</reference>
<evidence type="ECO:0000259" key="1">
    <source>
        <dbReference type="SMART" id="SM00776"/>
    </source>
</evidence>
<feature type="domain" description="Glycosyl hydrolase family 98 putative carbohydrate-binding module" evidence="1">
    <location>
        <begin position="2"/>
        <end position="146"/>
    </location>
</feature>
<dbReference type="Pfam" id="PF08305">
    <property type="entry name" value="NPCBM"/>
    <property type="match status" value="1"/>
</dbReference>
<dbReference type="Gene3D" id="2.60.120.1060">
    <property type="entry name" value="NPCBM/NEW2 domain"/>
    <property type="match status" value="1"/>
</dbReference>
<protein>
    <recommendedName>
        <fullName evidence="1">Glycosyl hydrolase family 98 putative carbohydrate-binding module domain-containing protein</fullName>
    </recommendedName>
</protein>
<dbReference type="AlphaFoldDB" id="A0A7X0LR47"/>
<name>A0A7X0LR47_9ACTN</name>
<dbReference type="InterPro" id="IPR013222">
    <property type="entry name" value="Glyco_hyd_98_carb-bd"/>
</dbReference>
<dbReference type="EMBL" id="JACHEM010000009">
    <property type="protein sequence ID" value="MBB6437114.1"/>
    <property type="molecule type" value="Genomic_DNA"/>
</dbReference>
<dbReference type="InterPro" id="IPR008979">
    <property type="entry name" value="Galactose-bd-like_sf"/>
</dbReference>
<evidence type="ECO:0000313" key="3">
    <source>
        <dbReference type="Proteomes" id="UP000540423"/>
    </source>
</evidence>
<gene>
    <name evidence="2" type="ORF">HNQ79_003597</name>
</gene>
<dbReference type="SMART" id="SM00776">
    <property type="entry name" value="NPCBM"/>
    <property type="match status" value="1"/>
</dbReference>
<keyword evidence="3" id="KW-1185">Reference proteome</keyword>
<dbReference type="Proteomes" id="UP000540423">
    <property type="component" value="Unassembled WGS sequence"/>
</dbReference>
<sequence>MPAPAAYPVAALKYGLMGDHTAPEVRLSDSSALWQRDNLSIGGVRYGHGVSVPETSSVTIDLNRRCSTYDAMVGVDDMTMGYGAIRFSVFGDGALLWRSPVIRGGDAAVPVHVGITGRKTLRLVTESVDDFDATGFGDWAASRIGCG</sequence>
<comment type="caution">
    <text evidence="2">The sequence shown here is derived from an EMBL/GenBank/DDBJ whole genome shotgun (WGS) entry which is preliminary data.</text>
</comment>
<accession>A0A7X0LR47</accession>
<organism evidence="2 3">
    <name type="scientific">Streptomyces candidus</name>
    <dbReference type="NCBI Taxonomy" id="67283"/>
    <lineage>
        <taxon>Bacteria</taxon>
        <taxon>Bacillati</taxon>
        <taxon>Actinomycetota</taxon>
        <taxon>Actinomycetes</taxon>
        <taxon>Kitasatosporales</taxon>
        <taxon>Streptomycetaceae</taxon>
        <taxon>Streptomyces</taxon>
    </lineage>
</organism>
<dbReference type="InterPro" id="IPR038637">
    <property type="entry name" value="NPCBM_sf"/>
</dbReference>
<proteinExistence type="predicted"/>
<dbReference type="SUPFAM" id="SSF49785">
    <property type="entry name" value="Galactose-binding domain-like"/>
    <property type="match status" value="1"/>
</dbReference>
<evidence type="ECO:0000313" key="2">
    <source>
        <dbReference type="EMBL" id="MBB6437114.1"/>
    </source>
</evidence>